<keyword evidence="1" id="KW-0472">Membrane</keyword>
<dbReference type="SUPFAM" id="SSF88723">
    <property type="entry name" value="PIN domain-like"/>
    <property type="match status" value="1"/>
</dbReference>
<sequence length="123" mass="14173">MEVAVDSHALLWYLSKNPKLTPKAFDVLAKASRIIVSTIVLLELLYILQKFGQERKFKNLLDSLNSEKYLVYPVDLALVRDLSKLPKNLEMHDRLIVATAKIFNVSLITKDKQIAQAYKMIIW</sequence>
<dbReference type="InterPro" id="IPR002716">
    <property type="entry name" value="PIN_dom"/>
</dbReference>
<keyword evidence="1" id="KW-1133">Transmembrane helix</keyword>
<gene>
    <name evidence="3" type="ORF">A2165_02010</name>
</gene>
<dbReference type="InterPro" id="IPR052919">
    <property type="entry name" value="TA_system_RNase"/>
</dbReference>
<reference evidence="3 4" key="1">
    <citation type="journal article" date="2016" name="Nat. Commun.">
        <title>Thousands of microbial genomes shed light on interconnected biogeochemical processes in an aquifer system.</title>
        <authorList>
            <person name="Anantharaman K."/>
            <person name="Brown C.T."/>
            <person name="Hug L.A."/>
            <person name="Sharon I."/>
            <person name="Castelle C.J."/>
            <person name="Probst A.J."/>
            <person name="Thomas B.C."/>
            <person name="Singh A."/>
            <person name="Wilkins M.J."/>
            <person name="Karaoz U."/>
            <person name="Brodie E.L."/>
            <person name="Williams K.H."/>
            <person name="Hubbard S.S."/>
            <person name="Banfield J.F."/>
        </authorList>
    </citation>
    <scope>NUCLEOTIDE SEQUENCE [LARGE SCALE GENOMIC DNA]</scope>
</reference>
<evidence type="ECO:0000259" key="2">
    <source>
        <dbReference type="SMART" id="SM00670"/>
    </source>
</evidence>
<dbReference type="EMBL" id="MFAU01000006">
    <property type="protein sequence ID" value="OGD84944.1"/>
    <property type="molecule type" value="Genomic_DNA"/>
</dbReference>
<keyword evidence="1" id="KW-0812">Transmembrane</keyword>
<comment type="caution">
    <text evidence="3">The sequence shown here is derived from an EMBL/GenBank/DDBJ whole genome shotgun (WGS) entry which is preliminary data.</text>
</comment>
<accession>A0A1F5FZG8</accession>
<dbReference type="AlphaFoldDB" id="A0A1F5FZG8"/>
<evidence type="ECO:0000313" key="4">
    <source>
        <dbReference type="Proteomes" id="UP000179252"/>
    </source>
</evidence>
<dbReference type="Proteomes" id="UP000179252">
    <property type="component" value="Unassembled WGS sequence"/>
</dbReference>
<dbReference type="Pfam" id="PF01850">
    <property type="entry name" value="PIN"/>
    <property type="match status" value="1"/>
</dbReference>
<dbReference type="Gene3D" id="3.40.50.1010">
    <property type="entry name" value="5'-nuclease"/>
    <property type="match status" value="1"/>
</dbReference>
<evidence type="ECO:0000313" key="3">
    <source>
        <dbReference type="EMBL" id="OGD84944.1"/>
    </source>
</evidence>
<feature type="transmembrane region" description="Helical" evidence="1">
    <location>
        <begin position="27"/>
        <end position="48"/>
    </location>
</feature>
<dbReference type="PANTHER" id="PTHR36173:SF1">
    <property type="entry name" value="RIBONUCLEASE VAPC22"/>
    <property type="match status" value="1"/>
</dbReference>
<protein>
    <recommendedName>
        <fullName evidence="2">PIN domain-containing protein</fullName>
    </recommendedName>
</protein>
<feature type="domain" description="PIN" evidence="2">
    <location>
        <begin position="1"/>
        <end position="116"/>
    </location>
</feature>
<dbReference type="InterPro" id="IPR029060">
    <property type="entry name" value="PIN-like_dom_sf"/>
</dbReference>
<dbReference type="SMART" id="SM00670">
    <property type="entry name" value="PINc"/>
    <property type="match status" value="1"/>
</dbReference>
<evidence type="ECO:0000256" key="1">
    <source>
        <dbReference type="SAM" id="Phobius"/>
    </source>
</evidence>
<organism evidence="3 4">
    <name type="scientific">Candidatus Curtissbacteria bacterium RBG_13_40_7</name>
    <dbReference type="NCBI Taxonomy" id="1797706"/>
    <lineage>
        <taxon>Bacteria</taxon>
        <taxon>Candidatus Curtissiibacteriota</taxon>
    </lineage>
</organism>
<dbReference type="PANTHER" id="PTHR36173">
    <property type="entry name" value="RIBONUCLEASE VAPC16-RELATED"/>
    <property type="match status" value="1"/>
</dbReference>
<proteinExistence type="predicted"/>
<name>A0A1F5FZG8_9BACT</name>